<keyword evidence="6" id="KW-0851">Voltage-gated channel</keyword>
<dbReference type="InterPro" id="IPR028325">
    <property type="entry name" value="VG_K_chnl"/>
</dbReference>
<dbReference type="PANTHER" id="PTHR11537:SF254">
    <property type="entry name" value="POTASSIUM VOLTAGE-GATED CHANNEL PROTEIN SHAB"/>
    <property type="match status" value="1"/>
</dbReference>
<dbReference type="Gene3D" id="1.20.120.350">
    <property type="entry name" value="Voltage-gated potassium channels. Chain C"/>
    <property type="match status" value="1"/>
</dbReference>
<keyword evidence="8 12" id="KW-1133">Transmembrane helix</keyword>
<dbReference type="GO" id="GO:0005249">
    <property type="term" value="F:voltage-gated potassium channel activity"/>
    <property type="evidence" value="ECO:0007669"/>
    <property type="project" value="InterPro"/>
</dbReference>
<keyword evidence="10 12" id="KW-0472">Membrane</keyword>
<comment type="subcellular location">
    <subcellularLocation>
        <location evidence="1">Membrane</location>
        <topology evidence="1">Multi-pass membrane protein</topology>
    </subcellularLocation>
</comment>
<feature type="transmembrane region" description="Helical" evidence="12">
    <location>
        <begin position="233"/>
        <end position="257"/>
    </location>
</feature>
<dbReference type="Pfam" id="PF00520">
    <property type="entry name" value="Ion_trans"/>
    <property type="match status" value="1"/>
</dbReference>
<keyword evidence="7" id="KW-0630">Potassium</keyword>
<evidence type="ECO:0000259" key="13">
    <source>
        <dbReference type="Pfam" id="PF00520"/>
    </source>
</evidence>
<evidence type="ECO:0000256" key="6">
    <source>
        <dbReference type="ARBA" id="ARBA00022882"/>
    </source>
</evidence>
<dbReference type="InterPro" id="IPR005821">
    <property type="entry name" value="Ion_trans_dom"/>
</dbReference>
<evidence type="ECO:0000256" key="3">
    <source>
        <dbReference type="ARBA" id="ARBA00022538"/>
    </source>
</evidence>
<keyword evidence="9" id="KW-0406">Ion transport</keyword>
<feature type="transmembrane region" description="Helical" evidence="12">
    <location>
        <begin position="205"/>
        <end position="227"/>
    </location>
</feature>
<keyword evidence="5" id="KW-0631">Potassium channel</keyword>
<feature type="domain" description="Ion transport" evidence="13">
    <location>
        <begin position="38"/>
        <end position="259"/>
    </location>
</feature>
<dbReference type="Proteomes" id="UP000256779">
    <property type="component" value="Unassembled WGS sequence"/>
</dbReference>
<dbReference type="Gene3D" id="1.10.287.70">
    <property type="match status" value="1"/>
</dbReference>
<evidence type="ECO:0000256" key="1">
    <source>
        <dbReference type="ARBA" id="ARBA00004141"/>
    </source>
</evidence>
<proteinExistence type="predicted"/>
<evidence type="ECO:0000256" key="7">
    <source>
        <dbReference type="ARBA" id="ARBA00022958"/>
    </source>
</evidence>
<evidence type="ECO:0000256" key="5">
    <source>
        <dbReference type="ARBA" id="ARBA00022826"/>
    </source>
</evidence>
<dbReference type="GO" id="GO:0001508">
    <property type="term" value="P:action potential"/>
    <property type="evidence" value="ECO:0007669"/>
    <property type="project" value="TreeGrafter"/>
</dbReference>
<dbReference type="PRINTS" id="PR00169">
    <property type="entry name" value="KCHANNEL"/>
</dbReference>
<evidence type="ECO:0000256" key="9">
    <source>
        <dbReference type="ARBA" id="ARBA00023065"/>
    </source>
</evidence>
<sequence length="277" mass="31482">MDLDINFQFPHSNINLALMKRRIFLIVHDDNHQTKTSQIFDLLILVFIVASTIEIVLESEESLALEYSGIFQIVETTSIFVFTIEYLLKLWSCVERQKYSHAIVGRLKYASTPSALVDLLAILPAFLPFLGIDLRFLRALRLLRIFRILKITRYTKAFNTIHKVLKNKSEELIITSSFIVVVLIIVSTLMYYAEREAQPEQFSSILKSLWWGVVTLTTVGYGDIYPITPIGKVLNGIITLIGIGLIALPSGILASGYTEELISEKQKTPIHNQSENY</sequence>
<organism evidence="14 15">
    <name type="scientific">Marinoscillum furvescens DSM 4134</name>
    <dbReference type="NCBI Taxonomy" id="1122208"/>
    <lineage>
        <taxon>Bacteria</taxon>
        <taxon>Pseudomonadati</taxon>
        <taxon>Bacteroidota</taxon>
        <taxon>Cytophagia</taxon>
        <taxon>Cytophagales</taxon>
        <taxon>Reichenbachiellaceae</taxon>
        <taxon>Marinoscillum</taxon>
    </lineage>
</organism>
<dbReference type="GO" id="GO:0008076">
    <property type="term" value="C:voltage-gated potassium channel complex"/>
    <property type="evidence" value="ECO:0007669"/>
    <property type="project" value="InterPro"/>
</dbReference>
<dbReference type="PANTHER" id="PTHR11537">
    <property type="entry name" value="VOLTAGE-GATED POTASSIUM CHANNEL"/>
    <property type="match status" value="1"/>
</dbReference>
<evidence type="ECO:0000313" key="14">
    <source>
        <dbReference type="EMBL" id="REE05685.1"/>
    </source>
</evidence>
<comment type="caution">
    <text evidence="14">The sequence shown here is derived from an EMBL/GenBank/DDBJ whole genome shotgun (WGS) entry which is preliminary data.</text>
</comment>
<evidence type="ECO:0000256" key="2">
    <source>
        <dbReference type="ARBA" id="ARBA00022448"/>
    </source>
</evidence>
<evidence type="ECO:0000256" key="10">
    <source>
        <dbReference type="ARBA" id="ARBA00023136"/>
    </source>
</evidence>
<evidence type="ECO:0000256" key="11">
    <source>
        <dbReference type="ARBA" id="ARBA00023303"/>
    </source>
</evidence>
<keyword evidence="3" id="KW-0633">Potassium transport</keyword>
<reference evidence="14 15" key="1">
    <citation type="submission" date="2018-07" db="EMBL/GenBank/DDBJ databases">
        <title>Genomic Encyclopedia of Type Strains, Phase IV (KMG-IV): sequencing the most valuable type-strain genomes for metagenomic binning, comparative biology and taxonomic classification.</title>
        <authorList>
            <person name="Goeker M."/>
        </authorList>
    </citation>
    <scope>NUCLEOTIDE SEQUENCE [LARGE SCALE GENOMIC DNA]</scope>
    <source>
        <strain evidence="14 15">DSM 4134</strain>
    </source>
</reference>
<evidence type="ECO:0000256" key="12">
    <source>
        <dbReference type="SAM" id="Phobius"/>
    </source>
</evidence>
<keyword evidence="2" id="KW-0813">Transport</keyword>
<keyword evidence="15" id="KW-1185">Reference proteome</keyword>
<protein>
    <submittedName>
        <fullName evidence="14">Voltage-gated potassium channel</fullName>
    </submittedName>
</protein>
<name>A0A3D9LIJ8_MARFU</name>
<feature type="transmembrane region" description="Helical" evidence="12">
    <location>
        <begin position="109"/>
        <end position="132"/>
    </location>
</feature>
<dbReference type="SUPFAM" id="SSF81324">
    <property type="entry name" value="Voltage-gated potassium channels"/>
    <property type="match status" value="1"/>
</dbReference>
<gene>
    <name evidence="14" type="ORF">C7460_101202</name>
</gene>
<dbReference type="InterPro" id="IPR027359">
    <property type="entry name" value="Volt_channel_dom_sf"/>
</dbReference>
<dbReference type="AlphaFoldDB" id="A0A3D9LIJ8"/>
<feature type="transmembrane region" description="Helical" evidence="12">
    <location>
        <begin position="172"/>
        <end position="193"/>
    </location>
</feature>
<accession>A0A3D9LIJ8</accession>
<dbReference type="EMBL" id="QREG01000001">
    <property type="protein sequence ID" value="REE05685.1"/>
    <property type="molecule type" value="Genomic_DNA"/>
</dbReference>
<evidence type="ECO:0000256" key="8">
    <source>
        <dbReference type="ARBA" id="ARBA00022989"/>
    </source>
</evidence>
<keyword evidence="4 12" id="KW-0812">Transmembrane</keyword>
<evidence type="ECO:0000256" key="4">
    <source>
        <dbReference type="ARBA" id="ARBA00022692"/>
    </source>
</evidence>
<evidence type="ECO:0000313" key="15">
    <source>
        <dbReference type="Proteomes" id="UP000256779"/>
    </source>
</evidence>
<keyword evidence="11 14" id="KW-0407">Ion channel</keyword>